<evidence type="ECO:0000259" key="5">
    <source>
        <dbReference type="PROSITE" id="PS51935"/>
    </source>
</evidence>
<dbReference type="PANTHER" id="PTHR47053">
    <property type="entry name" value="MUREIN DD-ENDOPEPTIDASE MEPH-RELATED"/>
    <property type="match status" value="1"/>
</dbReference>
<dbReference type="GO" id="GO:0006508">
    <property type="term" value="P:proteolysis"/>
    <property type="evidence" value="ECO:0007669"/>
    <property type="project" value="UniProtKB-KW"/>
</dbReference>
<proteinExistence type="inferred from homology"/>
<dbReference type="RefSeq" id="WP_163315453.1">
    <property type="nucleotide sequence ID" value="NZ_JAAGAA010000004.1"/>
</dbReference>
<dbReference type="AlphaFoldDB" id="A0A6B2KPT9"/>
<reference evidence="6 7" key="1">
    <citation type="submission" date="2020-02" db="EMBL/GenBank/DDBJ databases">
        <authorList>
            <person name="Yang Z."/>
        </authorList>
    </citation>
    <scope>NUCLEOTIDE SEQUENCE [LARGE SCALE GENOMIC DNA]</scope>
    <source>
        <strain evidence="6 7">HX-7-9</strain>
    </source>
</reference>
<dbReference type="Gene3D" id="3.90.1720.10">
    <property type="entry name" value="endopeptidase domain like (from Nostoc punctiforme)"/>
    <property type="match status" value="1"/>
</dbReference>
<sequence>MQTHRLATLGLILLIAACSSTPPKKPPRPRPSLALSSLKAEGAGREVLMVTMSLLGIDYRFGGSNPEAGLDCSGMAGYIYRQALGVELPRTAAQIAEASRPVSDTRLRVGDFVFFNTMDRPFSHMGIYIGDGKFVHAPRTNSQIRVESLSNPWFQARYQGGRTLFQ</sequence>
<dbReference type="PROSITE" id="PS51257">
    <property type="entry name" value="PROKAR_LIPOPROTEIN"/>
    <property type="match status" value="1"/>
</dbReference>
<feature type="domain" description="NlpC/P60" evidence="5">
    <location>
        <begin position="41"/>
        <end position="165"/>
    </location>
</feature>
<evidence type="ECO:0000256" key="2">
    <source>
        <dbReference type="ARBA" id="ARBA00022670"/>
    </source>
</evidence>
<dbReference type="SUPFAM" id="SSF54001">
    <property type="entry name" value="Cysteine proteinases"/>
    <property type="match status" value="1"/>
</dbReference>
<dbReference type="EMBL" id="JAAGAA010000004">
    <property type="protein sequence ID" value="NDV12215.1"/>
    <property type="molecule type" value="Genomic_DNA"/>
</dbReference>
<keyword evidence="4" id="KW-0788">Thiol protease</keyword>
<comment type="caution">
    <text evidence="6">The sequence shown here is derived from an EMBL/GenBank/DDBJ whole genome shotgun (WGS) entry which is preliminary data.</text>
</comment>
<accession>A0A6B2KPT9</accession>
<keyword evidence="3" id="KW-0378">Hydrolase</keyword>
<dbReference type="GO" id="GO:0008234">
    <property type="term" value="F:cysteine-type peptidase activity"/>
    <property type="evidence" value="ECO:0007669"/>
    <property type="project" value="UniProtKB-KW"/>
</dbReference>
<protein>
    <submittedName>
        <fullName evidence="6">C40 family peptidase</fullName>
    </submittedName>
</protein>
<dbReference type="Pfam" id="PF00877">
    <property type="entry name" value="NLPC_P60"/>
    <property type="match status" value="1"/>
</dbReference>
<organism evidence="6 7">
    <name type="scientific">Crenobacter caeni</name>
    <dbReference type="NCBI Taxonomy" id="2705474"/>
    <lineage>
        <taxon>Bacteria</taxon>
        <taxon>Pseudomonadati</taxon>
        <taxon>Pseudomonadota</taxon>
        <taxon>Betaproteobacteria</taxon>
        <taxon>Neisseriales</taxon>
        <taxon>Neisseriaceae</taxon>
        <taxon>Crenobacter</taxon>
    </lineage>
</organism>
<dbReference type="InterPro" id="IPR000064">
    <property type="entry name" value="NLP_P60_dom"/>
</dbReference>
<gene>
    <name evidence="6" type="ORF">GZH52_05320</name>
</gene>
<evidence type="ECO:0000256" key="1">
    <source>
        <dbReference type="ARBA" id="ARBA00007074"/>
    </source>
</evidence>
<evidence type="ECO:0000256" key="4">
    <source>
        <dbReference type="ARBA" id="ARBA00022807"/>
    </source>
</evidence>
<name>A0A6B2KPT9_9NEIS</name>
<evidence type="ECO:0000313" key="6">
    <source>
        <dbReference type="EMBL" id="NDV12215.1"/>
    </source>
</evidence>
<evidence type="ECO:0000256" key="3">
    <source>
        <dbReference type="ARBA" id="ARBA00022801"/>
    </source>
</evidence>
<dbReference type="InterPro" id="IPR038765">
    <property type="entry name" value="Papain-like_cys_pep_sf"/>
</dbReference>
<dbReference type="Proteomes" id="UP000482578">
    <property type="component" value="Unassembled WGS sequence"/>
</dbReference>
<dbReference type="PROSITE" id="PS51935">
    <property type="entry name" value="NLPC_P60"/>
    <property type="match status" value="1"/>
</dbReference>
<comment type="similarity">
    <text evidence="1">Belongs to the peptidase C40 family.</text>
</comment>
<keyword evidence="7" id="KW-1185">Reference proteome</keyword>
<dbReference type="PANTHER" id="PTHR47053:SF1">
    <property type="entry name" value="MUREIN DD-ENDOPEPTIDASE MEPH-RELATED"/>
    <property type="match status" value="1"/>
</dbReference>
<keyword evidence="2" id="KW-0645">Protease</keyword>
<dbReference type="InterPro" id="IPR051202">
    <property type="entry name" value="Peptidase_C40"/>
</dbReference>
<evidence type="ECO:0000313" key="7">
    <source>
        <dbReference type="Proteomes" id="UP000482578"/>
    </source>
</evidence>